<evidence type="ECO:0000256" key="6">
    <source>
        <dbReference type="ARBA" id="ARBA00022692"/>
    </source>
</evidence>
<dbReference type="AlphaFoldDB" id="A0A126TDR9"/>
<evidence type="ECO:0000256" key="2">
    <source>
        <dbReference type="ARBA" id="ARBA00008892"/>
    </source>
</evidence>
<keyword evidence="11 13" id="KW-0472">Membrane</keyword>
<organism evidence="14">
    <name type="scientific">Staphylinidae sp. BMNH 1274252</name>
    <dbReference type="NCBI Taxonomy" id="1796573"/>
    <lineage>
        <taxon>Eukaryota</taxon>
        <taxon>Metazoa</taxon>
        <taxon>Ecdysozoa</taxon>
        <taxon>Arthropoda</taxon>
        <taxon>Hexapoda</taxon>
        <taxon>Insecta</taxon>
        <taxon>Pterygota</taxon>
        <taxon>Neoptera</taxon>
        <taxon>Endopterygota</taxon>
        <taxon>Coleoptera</taxon>
        <taxon>Polyphaga</taxon>
        <taxon>Staphyliniformia</taxon>
        <taxon>Staphylinidae</taxon>
    </lineage>
</organism>
<comment type="subunit">
    <text evidence="3">F-type ATPases have 2 components, CF(1) - the catalytic core - and CF(0) - the membrane proton channel.</text>
</comment>
<accession>A0A126TDR9</accession>
<feature type="transmembrane region" description="Helical" evidence="13">
    <location>
        <begin position="12"/>
        <end position="35"/>
    </location>
</feature>
<dbReference type="EMBL" id="KT696196">
    <property type="protein sequence ID" value="AML26060.1"/>
    <property type="molecule type" value="Genomic_DNA"/>
</dbReference>
<dbReference type="Pfam" id="PF00895">
    <property type="entry name" value="ATP-synt_8"/>
    <property type="match status" value="1"/>
</dbReference>
<evidence type="ECO:0000256" key="13">
    <source>
        <dbReference type="SAM" id="Phobius"/>
    </source>
</evidence>
<comment type="similarity">
    <text evidence="2 12">Belongs to the ATPase protein 8 family.</text>
</comment>
<evidence type="ECO:0000256" key="10">
    <source>
        <dbReference type="ARBA" id="ARBA00023128"/>
    </source>
</evidence>
<dbReference type="InterPro" id="IPR001421">
    <property type="entry name" value="ATP8_metazoa"/>
</dbReference>
<evidence type="ECO:0000256" key="8">
    <source>
        <dbReference type="ARBA" id="ARBA00022989"/>
    </source>
</evidence>
<dbReference type="GO" id="GO:0015078">
    <property type="term" value="F:proton transmembrane transporter activity"/>
    <property type="evidence" value="ECO:0007669"/>
    <property type="project" value="InterPro"/>
</dbReference>
<protein>
    <recommendedName>
        <fullName evidence="12">ATP synthase complex subunit 8</fullName>
    </recommendedName>
</protein>
<gene>
    <name evidence="14" type="primary">ATP8</name>
</gene>
<geneLocation type="mitochondrion" evidence="14"/>
<dbReference type="GO" id="GO:0031966">
    <property type="term" value="C:mitochondrial membrane"/>
    <property type="evidence" value="ECO:0007669"/>
    <property type="project" value="UniProtKB-SubCell"/>
</dbReference>
<evidence type="ECO:0000256" key="3">
    <source>
        <dbReference type="ARBA" id="ARBA00011291"/>
    </source>
</evidence>
<keyword evidence="8 13" id="KW-1133">Transmembrane helix</keyword>
<keyword evidence="5 12" id="KW-0138">CF(0)</keyword>
<evidence type="ECO:0000256" key="9">
    <source>
        <dbReference type="ARBA" id="ARBA00023065"/>
    </source>
</evidence>
<keyword evidence="9 12" id="KW-0406">Ion transport</keyword>
<evidence type="ECO:0000256" key="4">
    <source>
        <dbReference type="ARBA" id="ARBA00022448"/>
    </source>
</evidence>
<dbReference type="GO" id="GO:0015986">
    <property type="term" value="P:proton motive force-driven ATP synthesis"/>
    <property type="evidence" value="ECO:0007669"/>
    <property type="project" value="InterPro"/>
</dbReference>
<proteinExistence type="inferred from homology"/>
<sequence>MPQMAPMNWLMLFLMFIIVFLMFNILNFFSFFYTMKKLSHSSNNKKSISWKW</sequence>
<keyword evidence="7 12" id="KW-0375">Hydrogen ion transport</keyword>
<evidence type="ECO:0000256" key="7">
    <source>
        <dbReference type="ARBA" id="ARBA00022781"/>
    </source>
</evidence>
<keyword evidence="10 12" id="KW-0496">Mitochondrion</keyword>
<evidence type="ECO:0000256" key="11">
    <source>
        <dbReference type="ARBA" id="ARBA00023136"/>
    </source>
</evidence>
<keyword evidence="4 12" id="KW-0813">Transport</keyword>
<reference evidence="14" key="1">
    <citation type="submission" date="2015-09" db="EMBL/GenBank/DDBJ databases">
        <title>Capturing the unknown biodiversity of arthropods in tropical forests using metagenomics.</title>
        <authorList>
            <person name="Andujar C."/>
            <person name="Creedy T.J."/>
            <person name="Garner B."/>
            <person name="Canty R."/>
            <person name="Warner H.B."/>
            <person name="Lipecki J."/>
            <person name="Crampton-Platt A."/>
            <person name="Gabrielli M."/>
            <person name="Croydon-Veleslavov I.A."/>
            <person name="Lim J.L."/>
            <person name="Linard B."/>
            <person name="Vogler A."/>
        </authorList>
    </citation>
    <scope>NUCLEOTIDE SEQUENCE</scope>
</reference>
<evidence type="ECO:0000256" key="5">
    <source>
        <dbReference type="ARBA" id="ARBA00022547"/>
    </source>
</evidence>
<comment type="subcellular location">
    <subcellularLocation>
        <location evidence="1 12">Mitochondrion membrane</location>
        <topology evidence="1 12">Single-pass membrane protein</topology>
    </subcellularLocation>
</comment>
<keyword evidence="6 12" id="KW-0812">Transmembrane</keyword>
<evidence type="ECO:0000256" key="12">
    <source>
        <dbReference type="RuleBase" id="RU003661"/>
    </source>
</evidence>
<name>A0A126TDR9_9COLE</name>
<evidence type="ECO:0000313" key="14">
    <source>
        <dbReference type="EMBL" id="AML26060.1"/>
    </source>
</evidence>
<dbReference type="GO" id="GO:0045259">
    <property type="term" value="C:proton-transporting ATP synthase complex"/>
    <property type="evidence" value="ECO:0007669"/>
    <property type="project" value="UniProtKB-KW"/>
</dbReference>
<evidence type="ECO:0000256" key="1">
    <source>
        <dbReference type="ARBA" id="ARBA00004304"/>
    </source>
</evidence>